<dbReference type="EMBL" id="FOZL01000002">
    <property type="protein sequence ID" value="SFS21064.1"/>
    <property type="molecule type" value="Genomic_DNA"/>
</dbReference>
<accession>A0A1I6MZG0</accession>
<feature type="region of interest" description="Disordered" evidence="1">
    <location>
        <begin position="29"/>
        <end position="50"/>
    </location>
</feature>
<dbReference type="STRING" id="474950.SAMN05421771_4024"/>
<name>A0A1I6MZG0_9BACT</name>
<feature type="compositionally biased region" description="Basic residues" evidence="1">
    <location>
        <begin position="40"/>
        <end position="50"/>
    </location>
</feature>
<dbReference type="Proteomes" id="UP000199024">
    <property type="component" value="Unassembled WGS sequence"/>
</dbReference>
<sequence length="50" mass="5787">MPFMKPEYHEGPEALDRFEKTMTALFRVPKDGVEKEPVKPVRKPKKTSKG</sequence>
<dbReference type="AlphaFoldDB" id="A0A1I6MZG0"/>
<keyword evidence="3" id="KW-1185">Reference proteome</keyword>
<gene>
    <name evidence="2" type="ORF">SAMN05421771_4024</name>
</gene>
<organism evidence="2 3">
    <name type="scientific">Granulicella pectinivorans</name>
    <dbReference type="NCBI Taxonomy" id="474950"/>
    <lineage>
        <taxon>Bacteria</taxon>
        <taxon>Pseudomonadati</taxon>
        <taxon>Acidobacteriota</taxon>
        <taxon>Terriglobia</taxon>
        <taxon>Terriglobales</taxon>
        <taxon>Acidobacteriaceae</taxon>
        <taxon>Granulicella</taxon>
    </lineage>
</organism>
<protein>
    <submittedName>
        <fullName evidence="2">Uncharacterized protein</fullName>
    </submittedName>
</protein>
<evidence type="ECO:0000313" key="3">
    <source>
        <dbReference type="Proteomes" id="UP000199024"/>
    </source>
</evidence>
<feature type="compositionally biased region" description="Basic and acidic residues" evidence="1">
    <location>
        <begin position="29"/>
        <end position="39"/>
    </location>
</feature>
<evidence type="ECO:0000256" key="1">
    <source>
        <dbReference type="SAM" id="MobiDB-lite"/>
    </source>
</evidence>
<reference evidence="2 3" key="1">
    <citation type="submission" date="2016-10" db="EMBL/GenBank/DDBJ databases">
        <authorList>
            <person name="de Groot N.N."/>
        </authorList>
    </citation>
    <scope>NUCLEOTIDE SEQUENCE [LARGE SCALE GENOMIC DNA]</scope>
    <source>
        <strain evidence="2 3">DSM 21001</strain>
    </source>
</reference>
<proteinExistence type="predicted"/>
<evidence type="ECO:0000313" key="2">
    <source>
        <dbReference type="EMBL" id="SFS21064.1"/>
    </source>
</evidence>